<sequence length="187" mass="20479">MIITELLAILSIAAATGLRLALPLLLIGLMSGPQLWVNVPLLSQLPPTLVLGVLATWSAAELMLSKDRHSQRFFQILELVLSPGVGALAGIAIARTVGLDSWLNLPIGLISALLALVIQLLQVGLFFRPRRPPLWCFFVVDGLCIVLAVLAFDAPYQGGVIALLLLWLVIRTSHLWQQWPRRSKPKE</sequence>
<feature type="transmembrane region" description="Helical" evidence="1">
    <location>
        <begin position="45"/>
        <end position="64"/>
    </location>
</feature>
<dbReference type="Proteomes" id="UP000249081">
    <property type="component" value="Unassembled WGS sequence"/>
</dbReference>
<feature type="transmembrane region" description="Helical" evidence="1">
    <location>
        <begin position="158"/>
        <end position="176"/>
    </location>
</feature>
<proteinExistence type="predicted"/>
<keyword evidence="1" id="KW-0812">Transmembrane</keyword>
<feature type="domain" description="DUF4126" evidence="2">
    <location>
        <begin position="6"/>
        <end position="172"/>
    </location>
</feature>
<evidence type="ECO:0000259" key="2">
    <source>
        <dbReference type="Pfam" id="PF13548"/>
    </source>
</evidence>
<comment type="caution">
    <text evidence="3">The sequence shown here is derived from an EMBL/GenBank/DDBJ whole genome shotgun (WGS) entry which is preliminary data.</text>
</comment>
<name>A0A2W4W2P9_9CYAN</name>
<evidence type="ECO:0000256" key="1">
    <source>
        <dbReference type="SAM" id="Phobius"/>
    </source>
</evidence>
<feature type="transmembrane region" description="Helical" evidence="1">
    <location>
        <begin position="134"/>
        <end position="152"/>
    </location>
</feature>
<evidence type="ECO:0000313" key="4">
    <source>
        <dbReference type="Proteomes" id="UP000249081"/>
    </source>
</evidence>
<reference evidence="4" key="1">
    <citation type="submission" date="2018-04" db="EMBL/GenBank/DDBJ databases">
        <authorList>
            <person name="Cornet L."/>
        </authorList>
    </citation>
    <scope>NUCLEOTIDE SEQUENCE [LARGE SCALE GENOMIC DNA]</scope>
</reference>
<dbReference type="InterPro" id="IPR025196">
    <property type="entry name" value="DUF4126"/>
</dbReference>
<keyword evidence="1" id="KW-1133">Transmembrane helix</keyword>
<feature type="transmembrane region" description="Helical" evidence="1">
    <location>
        <begin position="76"/>
        <end position="97"/>
    </location>
</feature>
<gene>
    <name evidence="3" type="ORF">DCF17_14140</name>
</gene>
<reference evidence="3 4" key="2">
    <citation type="submission" date="2018-06" db="EMBL/GenBank/DDBJ databases">
        <title>Metagenomic assembly of (sub)arctic Cyanobacteria and their associated microbiome from non-axenic cultures.</title>
        <authorList>
            <person name="Baurain D."/>
        </authorList>
    </citation>
    <scope>NUCLEOTIDE SEQUENCE [LARGE SCALE GENOMIC DNA]</scope>
    <source>
        <strain evidence="3">ULC041bin1</strain>
    </source>
</reference>
<accession>A0A2W4W2P9</accession>
<dbReference type="AlphaFoldDB" id="A0A2W4W2P9"/>
<dbReference type="Pfam" id="PF13548">
    <property type="entry name" value="DUF4126"/>
    <property type="match status" value="1"/>
</dbReference>
<protein>
    <submittedName>
        <fullName evidence="3">DUF4126 domain-containing protein</fullName>
    </submittedName>
</protein>
<evidence type="ECO:0000313" key="3">
    <source>
        <dbReference type="EMBL" id="PZO38792.1"/>
    </source>
</evidence>
<keyword evidence="1" id="KW-0472">Membrane</keyword>
<dbReference type="EMBL" id="QBMN01000098">
    <property type="protein sequence ID" value="PZO38792.1"/>
    <property type="molecule type" value="Genomic_DNA"/>
</dbReference>
<feature type="transmembrane region" description="Helical" evidence="1">
    <location>
        <begin position="103"/>
        <end position="127"/>
    </location>
</feature>
<organism evidence="3 4">
    <name type="scientific">Shackletoniella antarctica</name>
    <dbReference type="NCBI Taxonomy" id="268115"/>
    <lineage>
        <taxon>Bacteria</taxon>
        <taxon>Bacillati</taxon>
        <taxon>Cyanobacteriota</taxon>
        <taxon>Cyanophyceae</taxon>
        <taxon>Oculatellales</taxon>
        <taxon>Oculatellaceae</taxon>
        <taxon>Shackletoniella</taxon>
    </lineage>
</organism>